<organism evidence="1 2">
    <name type="scientific">Sagittula stellata (strain ATCC 700073 / DSM 11524 / E-37)</name>
    <dbReference type="NCBI Taxonomy" id="388399"/>
    <lineage>
        <taxon>Bacteria</taxon>
        <taxon>Pseudomonadati</taxon>
        <taxon>Pseudomonadota</taxon>
        <taxon>Alphaproteobacteria</taxon>
        <taxon>Rhodobacterales</taxon>
        <taxon>Roseobacteraceae</taxon>
        <taxon>Sagittula</taxon>
    </lineage>
</organism>
<dbReference type="eggNOG" id="ENOG5032ZF1">
    <property type="taxonomic scope" value="Bacteria"/>
</dbReference>
<reference evidence="1 2" key="1">
    <citation type="submission" date="2006-06" db="EMBL/GenBank/DDBJ databases">
        <authorList>
            <person name="Moran M.A."/>
            <person name="Ferriera S."/>
            <person name="Johnson J."/>
            <person name="Kravitz S."/>
            <person name="Beeson K."/>
            <person name="Sutton G."/>
            <person name="Rogers Y.-H."/>
            <person name="Friedman R."/>
            <person name="Frazier M."/>
            <person name="Venter J.C."/>
        </authorList>
    </citation>
    <scope>NUCLEOTIDE SEQUENCE [LARGE SCALE GENOMIC DNA]</scope>
    <source>
        <strain evidence="1 2">E-37</strain>
    </source>
</reference>
<dbReference type="Proteomes" id="UP000005713">
    <property type="component" value="Unassembled WGS sequence"/>
</dbReference>
<evidence type="ECO:0008006" key="3">
    <source>
        <dbReference type="Google" id="ProtNLM"/>
    </source>
</evidence>
<name>A3K7V6_SAGS3</name>
<gene>
    <name evidence="1" type="ORF">SSE37_02535</name>
</gene>
<dbReference type="RefSeq" id="WP_005861916.1">
    <property type="nucleotide sequence ID" value="NZ_AAYA01000013.1"/>
</dbReference>
<dbReference type="InterPro" id="IPR010385">
    <property type="entry name" value="DUF982"/>
</dbReference>
<comment type="caution">
    <text evidence="1">The sequence shown here is derived from an EMBL/GenBank/DDBJ whole genome shotgun (WGS) entry which is preliminary data.</text>
</comment>
<evidence type="ECO:0000313" key="1">
    <source>
        <dbReference type="EMBL" id="EBA06728.1"/>
    </source>
</evidence>
<dbReference type="Pfam" id="PF06169">
    <property type="entry name" value="DUF982"/>
    <property type="match status" value="1"/>
</dbReference>
<protein>
    <recommendedName>
        <fullName evidence="3">DUF982 domain-containing protein</fullName>
    </recommendedName>
</protein>
<accession>A3K7V6</accession>
<keyword evidence="2" id="KW-1185">Reference proteome</keyword>
<evidence type="ECO:0000313" key="2">
    <source>
        <dbReference type="Proteomes" id="UP000005713"/>
    </source>
</evidence>
<dbReference type="Gene3D" id="6.10.250.730">
    <property type="match status" value="1"/>
</dbReference>
<sequence length="83" mass="9329">MIEIQWGTPIALYTPHNDVAERFCTIEKARHWLRRKWPVADNTRQAALETIDSAMDCMCPVKDARIAFVVAALSAGFVPVRAS</sequence>
<proteinExistence type="predicted"/>
<dbReference type="OrthoDB" id="7864549at2"/>
<dbReference type="AlphaFoldDB" id="A3K7V6"/>
<dbReference type="EMBL" id="AAYA01000013">
    <property type="protein sequence ID" value="EBA06728.1"/>
    <property type="molecule type" value="Genomic_DNA"/>
</dbReference>